<comment type="subcellular location">
    <subcellularLocation>
        <location evidence="1">Nucleus</location>
    </subcellularLocation>
</comment>
<dbReference type="InterPro" id="IPR036576">
    <property type="entry name" value="WRKY_dom_sf"/>
</dbReference>
<dbReference type="GO" id="GO:0003700">
    <property type="term" value="F:DNA-binding transcription factor activity"/>
    <property type="evidence" value="ECO:0007669"/>
    <property type="project" value="InterPro"/>
</dbReference>
<dbReference type="GO" id="GO:0000976">
    <property type="term" value="F:transcription cis-regulatory region binding"/>
    <property type="evidence" value="ECO:0007669"/>
    <property type="project" value="TreeGrafter"/>
</dbReference>
<keyword evidence="8" id="KW-1185">Reference proteome</keyword>
<dbReference type="GO" id="GO:0005634">
    <property type="term" value="C:nucleus"/>
    <property type="evidence" value="ECO:0007669"/>
    <property type="project" value="UniProtKB-SubCell"/>
</dbReference>
<name>A0A7J7LTG5_9MAGN</name>
<evidence type="ECO:0000256" key="2">
    <source>
        <dbReference type="ARBA" id="ARBA00023015"/>
    </source>
</evidence>
<dbReference type="SUPFAM" id="SSF118290">
    <property type="entry name" value="WRKY DNA-binding domain"/>
    <property type="match status" value="1"/>
</dbReference>
<keyword evidence="4" id="KW-0804">Transcription</keyword>
<dbReference type="Pfam" id="PF03106">
    <property type="entry name" value="WRKY"/>
    <property type="match status" value="1"/>
</dbReference>
<dbReference type="Proteomes" id="UP000541444">
    <property type="component" value="Unassembled WGS sequence"/>
</dbReference>
<evidence type="ECO:0000256" key="1">
    <source>
        <dbReference type="ARBA" id="ARBA00004123"/>
    </source>
</evidence>
<keyword evidence="5" id="KW-0539">Nucleus</keyword>
<dbReference type="AlphaFoldDB" id="A0A7J7LTG5"/>
<protein>
    <recommendedName>
        <fullName evidence="6">WRKY domain-containing protein</fullName>
    </recommendedName>
</protein>
<feature type="domain" description="WRKY" evidence="6">
    <location>
        <begin position="102"/>
        <end position="175"/>
    </location>
</feature>
<dbReference type="InterPro" id="IPR003657">
    <property type="entry name" value="WRKY_dom"/>
</dbReference>
<accession>A0A7J7LTG5</accession>
<sequence length="304" mass="35258">MENTKDQGPLVKELSEKRELVQQLRIHLDPSSSNGEHLIEKILTSLSRALFLLKGNGCSEQNEPADIQNTATIAESDSTFMTKKRKTIHRWSQRVCASPESTLEESHDDGYRWRKYGQKLIIGAIHPRHYIVFYVYCRGYYRCTHSNYQGCKAKKQVQRTDDDATIIEISYQGKHTCTQAPYVNIQGLQQDQEKRNPNEIIFNFQTGLKVKTRDLNTNQELTPRLSFPLTISSMEETKDEKPEISPLKPDDSFMDIDQFISPTLSELDYYSPYHMNTFDDERGIDFTFELTDIDYTSDFLNFGH</sequence>
<evidence type="ECO:0000256" key="4">
    <source>
        <dbReference type="ARBA" id="ARBA00023163"/>
    </source>
</evidence>
<evidence type="ECO:0000256" key="5">
    <source>
        <dbReference type="ARBA" id="ARBA00023242"/>
    </source>
</evidence>
<dbReference type="PROSITE" id="PS50811">
    <property type="entry name" value="WRKY"/>
    <property type="match status" value="1"/>
</dbReference>
<keyword evidence="2" id="KW-0805">Transcription regulation</keyword>
<dbReference type="Gene3D" id="2.20.25.80">
    <property type="entry name" value="WRKY domain"/>
    <property type="match status" value="1"/>
</dbReference>
<evidence type="ECO:0000313" key="8">
    <source>
        <dbReference type="Proteomes" id="UP000541444"/>
    </source>
</evidence>
<evidence type="ECO:0000313" key="7">
    <source>
        <dbReference type="EMBL" id="KAF6145848.1"/>
    </source>
</evidence>
<organism evidence="7 8">
    <name type="scientific">Kingdonia uniflora</name>
    <dbReference type="NCBI Taxonomy" id="39325"/>
    <lineage>
        <taxon>Eukaryota</taxon>
        <taxon>Viridiplantae</taxon>
        <taxon>Streptophyta</taxon>
        <taxon>Embryophyta</taxon>
        <taxon>Tracheophyta</taxon>
        <taxon>Spermatophyta</taxon>
        <taxon>Magnoliopsida</taxon>
        <taxon>Ranunculales</taxon>
        <taxon>Circaeasteraceae</taxon>
        <taxon>Kingdonia</taxon>
    </lineage>
</organism>
<dbReference type="SMART" id="SM00774">
    <property type="entry name" value="WRKY"/>
    <property type="match status" value="1"/>
</dbReference>
<dbReference type="EMBL" id="JACGCM010002027">
    <property type="protein sequence ID" value="KAF6145848.1"/>
    <property type="molecule type" value="Genomic_DNA"/>
</dbReference>
<dbReference type="InterPro" id="IPR044810">
    <property type="entry name" value="WRKY_plant"/>
</dbReference>
<proteinExistence type="predicted"/>
<evidence type="ECO:0000259" key="6">
    <source>
        <dbReference type="PROSITE" id="PS50811"/>
    </source>
</evidence>
<dbReference type="OrthoDB" id="1888929at2759"/>
<comment type="caution">
    <text evidence="7">The sequence shown here is derived from an EMBL/GenBank/DDBJ whole genome shotgun (WGS) entry which is preliminary data.</text>
</comment>
<dbReference type="PANTHER" id="PTHR32096">
    <property type="entry name" value="WRKY TRANSCRIPTION FACTOR 30-RELATED-RELATED"/>
    <property type="match status" value="1"/>
</dbReference>
<reference evidence="7 8" key="1">
    <citation type="journal article" date="2020" name="IScience">
        <title>Genome Sequencing of the Endangered Kingdonia uniflora (Circaeasteraceae, Ranunculales) Reveals Potential Mechanisms of Evolutionary Specialization.</title>
        <authorList>
            <person name="Sun Y."/>
            <person name="Deng T."/>
            <person name="Zhang A."/>
            <person name="Moore M.J."/>
            <person name="Landis J.B."/>
            <person name="Lin N."/>
            <person name="Zhang H."/>
            <person name="Zhang X."/>
            <person name="Huang J."/>
            <person name="Zhang X."/>
            <person name="Sun H."/>
            <person name="Wang H."/>
        </authorList>
    </citation>
    <scope>NUCLEOTIDE SEQUENCE [LARGE SCALE GENOMIC DNA]</scope>
    <source>
        <strain evidence="7">TB1705</strain>
        <tissue evidence="7">Leaf</tissue>
    </source>
</reference>
<keyword evidence="3" id="KW-0238">DNA-binding</keyword>
<evidence type="ECO:0000256" key="3">
    <source>
        <dbReference type="ARBA" id="ARBA00023125"/>
    </source>
</evidence>
<gene>
    <name evidence="7" type="ORF">GIB67_028843</name>
</gene>
<dbReference type="PANTHER" id="PTHR32096:SF146">
    <property type="entry name" value="WRKY TRANSCRIPTION FACTOR 19-RELATED"/>
    <property type="match status" value="1"/>
</dbReference>